<sequence>MVILNKEQINKLVTMNEAIVAMKTAFV</sequence>
<name>A0A381P6G5_9ZZZZ</name>
<organism evidence="1">
    <name type="scientific">marine metagenome</name>
    <dbReference type="NCBI Taxonomy" id="408172"/>
    <lineage>
        <taxon>unclassified sequences</taxon>
        <taxon>metagenomes</taxon>
        <taxon>ecological metagenomes</taxon>
    </lineage>
</organism>
<dbReference type="EMBL" id="UINC01000876">
    <property type="protein sequence ID" value="SUZ62516.1"/>
    <property type="molecule type" value="Genomic_DNA"/>
</dbReference>
<protein>
    <submittedName>
        <fullName evidence="1">Uncharacterized protein</fullName>
    </submittedName>
</protein>
<proteinExistence type="predicted"/>
<feature type="non-terminal residue" evidence="1">
    <location>
        <position position="27"/>
    </location>
</feature>
<reference evidence="1" key="1">
    <citation type="submission" date="2018-05" db="EMBL/GenBank/DDBJ databases">
        <authorList>
            <person name="Lanie J.A."/>
            <person name="Ng W.-L."/>
            <person name="Kazmierczak K.M."/>
            <person name="Andrzejewski T.M."/>
            <person name="Davidsen T.M."/>
            <person name="Wayne K.J."/>
            <person name="Tettelin H."/>
            <person name="Glass J.I."/>
            <person name="Rusch D."/>
            <person name="Podicherti R."/>
            <person name="Tsui H.-C.T."/>
            <person name="Winkler M.E."/>
        </authorList>
    </citation>
    <scope>NUCLEOTIDE SEQUENCE</scope>
</reference>
<evidence type="ECO:0000313" key="1">
    <source>
        <dbReference type="EMBL" id="SUZ62516.1"/>
    </source>
</evidence>
<dbReference type="AlphaFoldDB" id="A0A381P6G5"/>
<gene>
    <name evidence="1" type="ORF">METZ01_LOCUS15370</name>
</gene>
<accession>A0A381P6G5</accession>